<dbReference type="RefSeq" id="XP_041163080.1">
    <property type="nucleotide sequence ID" value="XM_041299894.1"/>
</dbReference>
<evidence type="ECO:0000313" key="1">
    <source>
        <dbReference type="EMBL" id="KAG1798269.1"/>
    </source>
</evidence>
<dbReference type="EMBL" id="JABBWE010000014">
    <property type="protein sequence ID" value="KAG1798269.1"/>
    <property type="molecule type" value="Genomic_DNA"/>
</dbReference>
<evidence type="ECO:0000313" key="2">
    <source>
        <dbReference type="Proteomes" id="UP000719766"/>
    </source>
</evidence>
<protein>
    <submittedName>
        <fullName evidence="1">Uncharacterized protein</fullName>
    </submittedName>
</protein>
<dbReference type="OrthoDB" id="2608786at2759"/>
<comment type="caution">
    <text evidence="1">The sequence shown here is derived from an EMBL/GenBank/DDBJ whole genome shotgun (WGS) entry which is preliminary data.</text>
</comment>
<name>A0A9P7J0C2_9AGAM</name>
<dbReference type="GeneID" id="64593658"/>
<accession>A0A9P7J0C2</accession>
<proteinExistence type="predicted"/>
<keyword evidence="2" id="KW-1185">Reference proteome</keyword>
<dbReference type="Proteomes" id="UP000719766">
    <property type="component" value="Unassembled WGS sequence"/>
</dbReference>
<organism evidence="1 2">
    <name type="scientific">Suillus plorans</name>
    <dbReference type="NCBI Taxonomy" id="116603"/>
    <lineage>
        <taxon>Eukaryota</taxon>
        <taxon>Fungi</taxon>
        <taxon>Dikarya</taxon>
        <taxon>Basidiomycota</taxon>
        <taxon>Agaricomycotina</taxon>
        <taxon>Agaricomycetes</taxon>
        <taxon>Agaricomycetidae</taxon>
        <taxon>Boletales</taxon>
        <taxon>Suillineae</taxon>
        <taxon>Suillaceae</taxon>
        <taxon>Suillus</taxon>
    </lineage>
</organism>
<gene>
    <name evidence="1" type="ORF">HD556DRAFT_1306293</name>
</gene>
<sequence>MSNLPIHLNISSDVPSLSNMRLQTSNKWQASRTLSEPPSSGIADLYDVVNAIGSMALLVNVPNLIMDLARARRDIFNAEKKLADCIMREHEVMISLSKYKSVISKRKLDKANVGLGHMRVTFKKHGLSHQPVHGSLGTTTTSARGSYFTDKHCEAVHPVSSVSLWVTVEKNLKPGRNVL</sequence>
<reference evidence="1" key="1">
    <citation type="journal article" date="2020" name="New Phytol.">
        <title>Comparative genomics reveals dynamic genome evolution in host specialist ectomycorrhizal fungi.</title>
        <authorList>
            <person name="Lofgren L.A."/>
            <person name="Nguyen N.H."/>
            <person name="Vilgalys R."/>
            <person name="Ruytinx J."/>
            <person name="Liao H.L."/>
            <person name="Branco S."/>
            <person name="Kuo A."/>
            <person name="LaButti K."/>
            <person name="Lipzen A."/>
            <person name="Andreopoulos W."/>
            <person name="Pangilinan J."/>
            <person name="Riley R."/>
            <person name="Hundley H."/>
            <person name="Na H."/>
            <person name="Barry K."/>
            <person name="Grigoriev I.V."/>
            <person name="Stajich J.E."/>
            <person name="Kennedy P.G."/>
        </authorList>
    </citation>
    <scope>NUCLEOTIDE SEQUENCE</scope>
    <source>
        <strain evidence="1">S12</strain>
    </source>
</reference>
<dbReference type="AlphaFoldDB" id="A0A9P7J0C2"/>